<feature type="compositionally biased region" description="Low complexity" evidence="1">
    <location>
        <begin position="55"/>
        <end position="78"/>
    </location>
</feature>
<reference evidence="3 4" key="1">
    <citation type="submission" date="2020-08" db="EMBL/GenBank/DDBJ databases">
        <title>A Genomic Blueprint of the Chicken Gut Microbiome.</title>
        <authorList>
            <person name="Gilroy R."/>
            <person name="Ravi A."/>
            <person name="Getino M."/>
            <person name="Pursley I."/>
            <person name="Horton D.L."/>
            <person name="Alikhan N.-F."/>
            <person name="Baker D."/>
            <person name="Gharbi K."/>
            <person name="Hall N."/>
            <person name="Watson M."/>
            <person name="Adriaenssens E.M."/>
            <person name="Foster-Nyarko E."/>
            <person name="Jarju S."/>
            <person name="Secka A."/>
            <person name="Antonio M."/>
            <person name="Oren A."/>
            <person name="Chaudhuri R."/>
            <person name="La Ragione R.M."/>
            <person name="Hildebrand F."/>
            <person name="Pallen M.J."/>
        </authorList>
    </citation>
    <scope>NUCLEOTIDE SEQUENCE [LARGE SCALE GENOMIC DNA]</scope>
    <source>
        <strain evidence="3 4">Sa1BUA8</strain>
    </source>
</reference>
<dbReference type="InterPro" id="IPR022603">
    <property type="entry name" value="DUF3152"/>
</dbReference>
<evidence type="ECO:0000259" key="2">
    <source>
        <dbReference type="Pfam" id="PF11350"/>
    </source>
</evidence>
<keyword evidence="4" id="KW-1185">Reference proteome</keyword>
<feature type="domain" description="DUF3152" evidence="2">
    <location>
        <begin position="129"/>
        <end position="285"/>
    </location>
</feature>
<sequence length="295" mass="29524">MRRRRRARRGAGAALVVVGVLGGLVAGVLGAGAPTGPTPPAPSGATEAGGGDGVGPADAPLDAATEPSVDGATGADGATEARSEDVASRSVRDPQLGVDGSGVLPLTLERVVEDGSGLVGREVVTDLGGVLAVVPAEVPAPGAGTVRTVRVEVEQGLPVDGETFADAVLATLNDPRGWGPVDGVTFARTGGDTDVRVVLASPATTDRLCAPLDTGGVYSCGVTGVAVLNFRRWVEGASDFGGDLELYRHYLVNHEVGHVLGHGHVGCPAPGALAPVMVQQSMSTEGCLPNGWPTL</sequence>
<organism evidence="3 4">
    <name type="scientific">Oerskovia douganii</name>
    <dbReference type="NCBI Taxonomy" id="2762210"/>
    <lineage>
        <taxon>Bacteria</taxon>
        <taxon>Bacillati</taxon>
        <taxon>Actinomycetota</taxon>
        <taxon>Actinomycetes</taxon>
        <taxon>Micrococcales</taxon>
        <taxon>Cellulomonadaceae</taxon>
        <taxon>Oerskovia</taxon>
    </lineage>
</organism>
<evidence type="ECO:0000313" key="4">
    <source>
        <dbReference type="Proteomes" id="UP000822993"/>
    </source>
</evidence>
<protein>
    <submittedName>
        <fullName evidence="3">DUF3152 domain-containing protein</fullName>
    </submittedName>
</protein>
<comment type="caution">
    <text evidence="3">The sequence shown here is derived from an EMBL/GenBank/DDBJ whole genome shotgun (WGS) entry which is preliminary data.</text>
</comment>
<dbReference type="EMBL" id="JACSPN010000013">
    <property type="protein sequence ID" value="MBE7700798.1"/>
    <property type="molecule type" value="Genomic_DNA"/>
</dbReference>
<accession>A0A9D5U9U7</accession>
<evidence type="ECO:0000313" key="3">
    <source>
        <dbReference type="EMBL" id="MBE7700798.1"/>
    </source>
</evidence>
<feature type="compositionally biased region" description="Basic and acidic residues" evidence="1">
    <location>
        <begin position="79"/>
        <end position="92"/>
    </location>
</feature>
<name>A0A9D5U9U7_9CELL</name>
<dbReference type="Proteomes" id="UP000822993">
    <property type="component" value="Unassembled WGS sequence"/>
</dbReference>
<dbReference type="Pfam" id="PF11350">
    <property type="entry name" value="DUF3152"/>
    <property type="match status" value="1"/>
</dbReference>
<evidence type="ECO:0000256" key="1">
    <source>
        <dbReference type="SAM" id="MobiDB-lite"/>
    </source>
</evidence>
<feature type="region of interest" description="Disordered" evidence="1">
    <location>
        <begin position="35"/>
        <end position="99"/>
    </location>
</feature>
<dbReference type="SUPFAM" id="SSF55486">
    <property type="entry name" value="Metalloproteases ('zincins'), catalytic domain"/>
    <property type="match status" value="1"/>
</dbReference>
<gene>
    <name evidence="3" type="ORF">H9623_10850</name>
</gene>
<proteinExistence type="predicted"/>
<dbReference type="AlphaFoldDB" id="A0A9D5U9U7"/>